<dbReference type="Proteomes" id="UP000789901">
    <property type="component" value="Unassembled WGS sequence"/>
</dbReference>
<dbReference type="SUPFAM" id="SSF48264">
    <property type="entry name" value="Cytochrome P450"/>
    <property type="match status" value="1"/>
</dbReference>
<keyword evidence="2" id="KW-1185">Reference proteome</keyword>
<name>A0ABN7VZT7_GIGMA</name>
<comment type="caution">
    <text evidence="1">The sequence shown here is derived from an EMBL/GenBank/DDBJ whole genome shotgun (WGS) entry which is preliminary data.</text>
</comment>
<organism evidence="1 2">
    <name type="scientific">Gigaspora margarita</name>
    <dbReference type="NCBI Taxonomy" id="4874"/>
    <lineage>
        <taxon>Eukaryota</taxon>
        <taxon>Fungi</taxon>
        <taxon>Fungi incertae sedis</taxon>
        <taxon>Mucoromycota</taxon>
        <taxon>Glomeromycotina</taxon>
        <taxon>Glomeromycetes</taxon>
        <taxon>Diversisporales</taxon>
        <taxon>Gigasporaceae</taxon>
        <taxon>Gigaspora</taxon>
    </lineage>
</organism>
<evidence type="ECO:0000313" key="2">
    <source>
        <dbReference type="Proteomes" id="UP000789901"/>
    </source>
</evidence>
<reference evidence="1 2" key="1">
    <citation type="submission" date="2021-06" db="EMBL/GenBank/DDBJ databases">
        <authorList>
            <person name="Kallberg Y."/>
            <person name="Tangrot J."/>
            <person name="Rosling A."/>
        </authorList>
    </citation>
    <scope>NUCLEOTIDE SEQUENCE [LARGE SCALE GENOMIC DNA]</scope>
    <source>
        <strain evidence="1 2">120-4 pot B 10/14</strain>
    </source>
</reference>
<dbReference type="InterPro" id="IPR036396">
    <property type="entry name" value="Cyt_P450_sf"/>
</dbReference>
<accession>A0ABN7VZT7</accession>
<protein>
    <submittedName>
        <fullName evidence="1">36500_t:CDS:1</fullName>
    </submittedName>
</protein>
<dbReference type="EMBL" id="CAJVQB010026234">
    <property type="protein sequence ID" value="CAG8808086.1"/>
    <property type="molecule type" value="Genomic_DNA"/>
</dbReference>
<gene>
    <name evidence="1" type="ORF">GMARGA_LOCUS24640</name>
</gene>
<dbReference type="InterPro" id="IPR001128">
    <property type="entry name" value="Cyt_P450"/>
</dbReference>
<dbReference type="Pfam" id="PF00067">
    <property type="entry name" value="p450"/>
    <property type="match status" value="1"/>
</dbReference>
<sequence>MQALKGICFLLKLKAVHDSRKTFTNIIAIPAECYNNENMLEPFTALTFSILKVQKINKQCDKNELTIDDIDRIIKLDSHDTNNNEELQGQNSTEFHAHHYWEHNSPITKLKYNILTFRGRKHVCLGRALAINEIKVFLHKILLKYDVSTDHEEIGPKRRYFCPLIALINGGLLFEKRKEIVN</sequence>
<evidence type="ECO:0000313" key="1">
    <source>
        <dbReference type="EMBL" id="CAG8808086.1"/>
    </source>
</evidence>
<dbReference type="Gene3D" id="1.10.630.10">
    <property type="entry name" value="Cytochrome P450"/>
    <property type="match status" value="1"/>
</dbReference>
<proteinExistence type="predicted"/>